<feature type="compositionally biased region" description="Basic and acidic residues" evidence="1">
    <location>
        <begin position="1101"/>
        <end position="1121"/>
    </location>
</feature>
<evidence type="ECO:0000313" key="2">
    <source>
        <dbReference type="EMBL" id="CAI3980326.1"/>
    </source>
</evidence>
<reference evidence="3 4" key="2">
    <citation type="submission" date="2024-05" db="EMBL/GenBank/DDBJ databases">
        <authorList>
            <person name="Chen Y."/>
            <person name="Shah S."/>
            <person name="Dougan E. K."/>
            <person name="Thang M."/>
            <person name="Chan C."/>
        </authorList>
    </citation>
    <scope>NUCLEOTIDE SEQUENCE [LARGE SCALE GENOMIC DNA]</scope>
</reference>
<feature type="compositionally biased region" description="Polar residues" evidence="1">
    <location>
        <begin position="964"/>
        <end position="985"/>
    </location>
</feature>
<evidence type="ECO:0000313" key="3">
    <source>
        <dbReference type="EMBL" id="CAL4767638.1"/>
    </source>
</evidence>
<keyword evidence="4" id="KW-1185">Reference proteome</keyword>
<feature type="region of interest" description="Disordered" evidence="1">
    <location>
        <begin position="1013"/>
        <end position="1040"/>
    </location>
</feature>
<dbReference type="EMBL" id="CAMXCT030000553">
    <property type="protein sequence ID" value="CAL4767638.1"/>
    <property type="molecule type" value="Genomic_DNA"/>
</dbReference>
<feature type="region of interest" description="Disordered" evidence="1">
    <location>
        <begin position="460"/>
        <end position="485"/>
    </location>
</feature>
<proteinExistence type="predicted"/>
<comment type="caution">
    <text evidence="2">The sequence shown here is derived from an EMBL/GenBank/DDBJ whole genome shotgun (WGS) entry which is preliminary data.</text>
</comment>
<feature type="region of interest" description="Disordered" evidence="1">
    <location>
        <begin position="536"/>
        <end position="565"/>
    </location>
</feature>
<dbReference type="Proteomes" id="UP001152797">
    <property type="component" value="Unassembled WGS sequence"/>
</dbReference>
<reference evidence="2" key="1">
    <citation type="submission" date="2022-10" db="EMBL/GenBank/DDBJ databases">
        <authorList>
            <person name="Chen Y."/>
            <person name="Dougan E. K."/>
            <person name="Chan C."/>
            <person name="Rhodes N."/>
            <person name="Thang M."/>
        </authorList>
    </citation>
    <scope>NUCLEOTIDE SEQUENCE</scope>
</reference>
<sequence length="1494" mass="166462">MSHNFRFVTKGDIQMLKGKKYQGKVVDAEKRSLEEIQLNLPTFKKSGDAFTEDLKAMPQQHQPQALQMHSSSKKEDAVSLVDGQSPLFMANLKVPLKVGHAAYCHKDHPSKIFIMDNKDDTYAYLSSQDLVSGQKTDLKLEGNEIMEKLKATKQKDGYVIEGGALAKTFPSVTCQDELVRGTIFQGLFQLYEEKDTGENTIKFVSVPGKGLKVFALHPIKKHDLILVPVCDQVAAIQFSEPKSKLWASGKWDGRMFWILPPKIAKEPTDSTLVPYFQMKEIEDGQMAPFQLDFGKLKVLGLRNTTAIQKHEEIGLVMDADKQPPAKKKREKWAIPDNMIAEKMGKEWLLLFPTNYSLCKLIQGETFDRKKTFFADAKDTNKPSAKRRKTTPQEDQEITLDLPDAGGTIRCLGAKKTSEALAVELTEANLAHLFSFLHGSDTSPEKSRAYQPTGKYKGVAAKRKVKKHGDDAGDVQEGAEYDPFTECPDKELQAGLAGHMKREASPPPWAHAKRCKHKGHPQHAVTNSLHLQDYLGNMDAMQPPKTPPPKSMPVEGHAPTAASEPGSMPVKVEAYEVHDSPEEHDQTYDDEEDWGKWRQSWSVRGASQKGQEWETYYSNDTKEEWQEDDWDDSWNYGYGYDTKECKNDEHEYGTNDQESKEWVTDSSYGHEKEWNANKGYKKGHGKEKGKNKLWNPQFNKGWEMKAAYLVEAYLAENWEHSAALLLTIAVSGLINARRESLNNAVTCADKAKEAALVGNLSKKIQGSLVCSIAEAQSLYDCLKGTNLENDYKDVLRNSIDTALAAGATTNAMPVAVKPHKLIHLQNYLAHSDWDTIGSPDASYIAKLNCVAQRWRSLGIRSLHEQTAKHGVAILLCHVAKLPDHTLINQMAQDLKSTFMSTTCEGIDALPYVKEFPENHTQLPSELAEAAYHGKMPSPKQLEQIKPILKHIALRSTSKLLREKATQTPSASSQPDQGHVSSGSGSNAMQAEAMCGMMMQMSNFFQSMKEHMGYMQGNGSQPMASPTVSSSIKLSPGKQKQALEDFQPKPRQAALALEDKHAATQPPEPQVRLPVECQQHNDEHLGTSAEDYENATFDALKARASDKKKEKGTKAQGKKDAQVTKKNGKEKKPKAKAKAPLKRPAAAMGPSEHGHGQASGNAGSTQYILPDLEKQDLEVARNVYVSRHYSKARVHARIHLKMSEDDAKEYGRKFLKQAGATWDAAKKRFVTKGDIQMLKGKKYQGKVVDAEKRSLEEIQLNLPTFKKSGDAFTEDLKAMPQQHQPQALQMHSSSKKEDAVSLVDGQSPLFMANLKVPLKVGHAAYCHKDHPSKIFIMDNKDDTYAYLSSQDLVSGQKTDLKLEGNEIMEKLKATKQKDGYVIEGGALAKTFPSVTCQDELVRGTIFQGLSQLYEEKDTDENTIKFVSVPGKGLKVFALHPIKKHDLILVSMCDQVAAIQFSEPKSKLWASGKWDGRMFWILPPKIAKGPTDSTLVP</sequence>
<accession>A0A9P1BVQ4</accession>
<gene>
    <name evidence="2" type="ORF">C1SCF055_LOCUS8209</name>
</gene>
<feature type="region of interest" description="Disordered" evidence="1">
    <location>
        <begin position="1101"/>
        <end position="1162"/>
    </location>
</feature>
<evidence type="ECO:0000313" key="4">
    <source>
        <dbReference type="Proteomes" id="UP001152797"/>
    </source>
</evidence>
<feature type="compositionally biased region" description="Basic residues" evidence="1">
    <location>
        <begin position="1124"/>
        <end position="1139"/>
    </location>
</feature>
<protein>
    <submittedName>
        <fullName evidence="3">Ferredoxin-fold anticodon-binding domain-containing protein 1-like</fullName>
    </submittedName>
</protein>
<name>A0A9P1BVQ4_9DINO</name>
<feature type="region of interest" description="Disordered" evidence="1">
    <location>
        <begin position="960"/>
        <end position="985"/>
    </location>
</feature>
<feature type="compositionally biased region" description="Polar residues" evidence="1">
    <location>
        <begin position="1015"/>
        <end position="1031"/>
    </location>
</feature>
<dbReference type="EMBL" id="CAMXCT010000553">
    <property type="protein sequence ID" value="CAI3980326.1"/>
    <property type="molecule type" value="Genomic_DNA"/>
</dbReference>
<evidence type="ECO:0000256" key="1">
    <source>
        <dbReference type="SAM" id="MobiDB-lite"/>
    </source>
</evidence>
<organism evidence="2">
    <name type="scientific">Cladocopium goreaui</name>
    <dbReference type="NCBI Taxonomy" id="2562237"/>
    <lineage>
        <taxon>Eukaryota</taxon>
        <taxon>Sar</taxon>
        <taxon>Alveolata</taxon>
        <taxon>Dinophyceae</taxon>
        <taxon>Suessiales</taxon>
        <taxon>Symbiodiniaceae</taxon>
        <taxon>Cladocopium</taxon>
    </lineage>
</organism>
<dbReference type="EMBL" id="CAMXCT020000553">
    <property type="protein sequence ID" value="CAL1133701.1"/>
    <property type="molecule type" value="Genomic_DNA"/>
</dbReference>